<dbReference type="Pfam" id="PF01841">
    <property type="entry name" value="Transglut_core"/>
    <property type="match status" value="1"/>
</dbReference>
<dbReference type="InterPro" id="IPR024618">
    <property type="entry name" value="DUF3857"/>
</dbReference>
<dbReference type="Gene3D" id="3.10.620.30">
    <property type="match status" value="1"/>
</dbReference>
<dbReference type="Gene3D" id="2.60.120.1130">
    <property type="match status" value="1"/>
</dbReference>
<dbReference type="InterPro" id="IPR038765">
    <property type="entry name" value="Papain-like_cys_pep_sf"/>
</dbReference>
<organism evidence="3 4">
    <name type="scientific">Flavobacterium sediminilitoris</name>
    <dbReference type="NCBI Taxonomy" id="2024526"/>
    <lineage>
        <taxon>Bacteria</taxon>
        <taxon>Pseudomonadati</taxon>
        <taxon>Bacteroidota</taxon>
        <taxon>Flavobacteriia</taxon>
        <taxon>Flavobacteriales</taxon>
        <taxon>Flavobacteriaceae</taxon>
        <taxon>Flavobacterium</taxon>
    </lineage>
</organism>
<protein>
    <submittedName>
        <fullName evidence="3">DUF3857 and transglutaminase domain-containing protein</fullName>
    </submittedName>
</protein>
<dbReference type="RefSeq" id="WP_246917619.1">
    <property type="nucleotide sequence ID" value="NZ_CP090145.1"/>
</dbReference>
<sequence length="647" mass="75018">MKFNTLILILILGLFTSNLFSQKYELGKVTIEELKESRHPIDSSASAAILFKKGETKFELNNDGEWTVITEVQFKFKIYKKEGFDYANQQVYYYIGGYRDETVHFKDAITYNLVEGKVQKTKLKSDGEFKEEVNTNFSVRKIAMPQVREGSIIEYSYTLRSPHISSINDWYFQKEIPIDYVEYNVYIPEYFRYRTVISGYENIDIRNENIVTGNFEQQKYIYKIKNVPAIKKENFIININNYTSILKYELASISIPNRANKNVAVGWDDVVKNIYDSENFGDELKSKSYFEEDLKEIVNNASNEKEKIVIIYNYVQNRISWNGKHGVYTDDGVRRAYKQKTGNVAEINLILVAMLKEAGIEVNPVLLSTRDNGIALFPNRFAFNYVVAGVEVLNDVILLDATNRSTPIGLLPLKAVNWKGRIMRERGSSNEINLLNVPFSNDNVIVLAEINEEGEINGKLRRQLTNYNSFLHRENYGSVSQDSYIEKLENKYKGISIKEYKVDNLKHLEKDVIETYSFTENNVVEIIGDKMYISPLLFFTLKENPFKTDERKYPVDFLFPMKDTYKISLKVPEGYQVEYIPTASNLIMENEYGFFRYNISSVGANIQLVVSLDINAFYIPSNAYPALKNFFKMMVEKQAEKVILKKK</sequence>
<dbReference type="Pfam" id="PF12969">
    <property type="entry name" value="DUF3857"/>
    <property type="match status" value="1"/>
</dbReference>
<evidence type="ECO:0000313" key="4">
    <source>
        <dbReference type="Proteomes" id="UP000830454"/>
    </source>
</evidence>
<evidence type="ECO:0000313" key="3">
    <source>
        <dbReference type="EMBL" id="UOX34584.1"/>
    </source>
</evidence>
<accession>A0ABY4HSR3</accession>
<gene>
    <name evidence="3" type="ORF">LXD69_03525</name>
</gene>
<keyword evidence="4" id="KW-1185">Reference proteome</keyword>
<name>A0ABY4HSR3_9FLAO</name>
<evidence type="ECO:0000259" key="1">
    <source>
        <dbReference type="Pfam" id="PF01841"/>
    </source>
</evidence>
<dbReference type="InterPro" id="IPR002931">
    <property type="entry name" value="Transglutaminase-like"/>
</dbReference>
<reference evidence="3" key="2">
    <citation type="submission" date="2022-04" db="EMBL/GenBank/DDBJ databases">
        <title>Complete Genome Sequence of Flavobacterium sediminilitoris YSM-43, Isolated from a Tidal Sediment.</title>
        <authorList>
            <person name="Lee P.A."/>
        </authorList>
    </citation>
    <scope>NUCLEOTIDE SEQUENCE</scope>
    <source>
        <strain evidence="3">YSM-43</strain>
    </source>
</reference>
<dbReference type="Gene3D" id="2.60.40.3140">
    <property type="match status" value="1"/>
</dbReference>
<dbReference type="Proteomes" id="UP000830454">
    <property type="component" value="Chromosome"/>
</dbReference>
<reference evidence="3" key="1">
    <citation type="submission" date="2021-12" db="EMBL/GenBank/DDBJ databases">
        <authorList>
            <person name="Cha I.-T."/>
            <person name="Lee K.-E."/>
            <person name="Park S.-J."/>
        </authorList>
    </citation>
    <scope>NUCLEOTIDE SEQUENCE</scope>
    <source>
        <strain evidence="3">YSM-43</strain>
    </source>
</reference>
<dbReference type="SUPFAM" id="SSF54001">
    <property type="entry name" value="Cysteine proteinases"/>
    <property type="match status" value="1"/>
</dbReference>
<feature type="domain" description="DUF3857" evidence="2">
    <location>
        <begin position="70"/>
        <end position="230"/>
    </location>
</feature>
<evidence type="ECO:0000259" key="2">
    <source>
        <dbReference type="Pfam" id="PF12969"/>
    </source>
</evidence>
<feature type="domain" description="Transglutaminase-like" evidence="1">
    <location>
        <begin position="295"/>
        <end position="372"/>
    </location>
</feature>
<proteinExistence type="predicted"/>
<dbReference type="EMBL" id="CP090145">
    <property type="protein sequence ID" value="UOX34584.1"/>
    <property type="molecule type" value="Genomic_DNA"/>
</dbReference>